<evidence type="ECO:0000313" key="2">
    <source>
        <dbReference type="EMBL" id="CAF1382701.1"/>
    </source>
</evidence>
<protein>
    <submittedName>
        <fullName evidence="2">Uncharacterized protein</fullName>
    </submittedName>
</protein>
<evidence type="ECO:0000256" key="1">
    <source>
        <dbReference type="SAM" id="MobiDB-lite"/>
    </source>
</evidence>
<dbReference type="EMBL" id="CAJNOH010004869">
    <property type="protein sequence ID" value="CAF1382701.1"/>
    <property type="molecule type" value="Genomic_DNA"/>
</dbReference>
<organism evidence="2 3">
    <name type="scientific">Rotaria sordida</name>
    <dbReference type="NCBI Taxonomy" id="392033"/>
    <lineage>
        <taxon>Eukaryota</taxon>
        <taxon>Metazoa</taxon>
        <taxon>Spiralia</taxon>
        <taxon>Gnathifera</taxon>
        <taxon>Rotifera</taxon>
        <taxon>Eurotatoria</taxon>
        <taxon>Bdelloidea</taxon>
        <taxon>Philodinida</taxon>
        <taxon>Philodinidae</taxon>
        <taxon>Rotaria</taxon>
    </lineage>
</organism>
<evidence type="ECO:0000313" key="3">
    <source>
        <dbReference type="Proteomes" id="UP000663854"/>
    </source>
</evidence>
<feature type="region of interest" description="Disordered" evidence="1">
    <location>
        <begin position="107"/>
        <end position="190"/>
    </location>
</feature>
<accession>A0A815JUY9</accession>
<feature type="compositionally biased region" description="Polar residues" evidence="1">
    <location>
        <begin position="176"/>
        <end position="190"/>
    </location>
</feature>
<proteinExistence type="predicted"/>
<dbReference type="AlphaFoldDB" id="A0A815JUY9"/>
<feature type="compositionally biased region" description="Low complexity" evidence="1">
    <location>
        <begin position="135"/>
        <end position="153"/>
    </location>
</feature>
<feature type="compositionally biased region" description="Basic and acidic residues" evidence="1">
    <location>
        <begin position="107"/>
        <end position="127"/>
    </location>
</feature>
<dbReference type="Proteomes" id="UP000663854">
    <property type="component" value="Unassembled WGS sequence"/>
</dbReference>
<reference evidence="2" key="1">
    <citation type="submission" date="2021-02" db="EMBL/GenBank/DDBJ databases">
        <authorList>
            <person name="Nowell W R."/>
        </authorList>
    </citation>
    <scope>NUCLEOTIDE SEQUENCE</scope>
</reference>
<name>A0A815JUY9_9BILA</name>
<sequence>MPSRIRSKKNTIDLRPIPIRGPKNDSYQWKLIALLELNEKGQFILPFSRRMVHIDCFLWPRSDPNLPLPGYRECGCIDCENKTCLDHILQDDDDDIESPYGNLHLEEISIRSDEKNNSDDSHSSKDDNDNDDNNISESLSSSISFNQFNINNDVDNDEDNDDNNEKEYYNDDNNELSSSRELPTISTATSPFLCDPYESYDWEC</sequence>
<comment type="caution">
    <text evidence="2">The sequence shown here is derived from an EMBL/GenBank/DDBJ whole genome shotgun (WGS) entry which is preliminary data.</text>
</comment>
<gene>
    <name evidence="2" type="ORF">PYM288_LOCUS33940</name>
</gene>